<dbReference type="PROSITE" id="PS00658">
    <property type="entry name" value="FORK_HEAD_2"/>
    <property type="match status" value="1"/>
</dbReference>
<evidence type="ECO:0000256" key="1">
    <source>
        <dbReference type="ARBA" id="ARBA00023015"/>
    </source>
</evidence>
<dbReference type="AlphaFoldDB" id="A0AAN7CDK6"/>
<dbReference type="Gene3D" id="1.10.10.10">
    <property type="entry name" value="Winged helix-like DNA-binding domain superfamily/Winged helix DNA-binding domain"/>
    <property type="match status" value="1"/>
</dbReference>
<feature type="region of interest" description="Disordered" evidence="6">
    <location>
        <begin position="1"/>
        <end position="22"/>
    </location>
</feature>
<evidence type="ECO:0000256" key="5">
    <source>
        <dbReference type="PROSITE-ProRule" id="PRU00089"/>
    </source>
</evidence>
<evidence type="ECO:0000256" key="4">
    <source>
        <dbReference type="ARBA" id="ARBA00023242"/>
    </source>
</evidence>
<feature type="DNA-binding region" description="Fork-head" evidence="5">
    <location>
        <begin position="257"/>
        <end position="369"/>
    </location>
</feature>
<reference evidence="8" key="2">
    <citation type="submission" date="2023-05" db="EMBL/GenBank/DDBJ databases">
        <authorList>
            <consortium name="Lawrence Berkeley National Laboratory"/>
            <person name="Steindorff A."/>
            <person name="Hensen N."/>
            <person name="Bonometti L."/>
            <person name="Westerberg I."/>
            <person name="Brannstrom I.O."/>
            <person name="Guillou S."/>
            <person name="Cros-Aarteil S."/>
            <person name="Calhoun S."/>
            <person name="Haridas S."/>
            <person name="Kuo A."/>
            <person name="Mondo S."/>
            <person name="Pangilinan J."/>
            <person name="Riley R."/>
            <person name="Labutti K."/>
            <person name="Andreopoulos B."/>
            <person name="Lipzen A."/>
            <person name="Chen C."/>
            <person name="Yanf M."/>
            <person name="Daum C."/>
            <person name="Ng V."/>
            <person name="Clum A."/>
            <person name="Ohm R."/>
            <person name="Martin F."/>
            <person name="Silar P."/>
            <person name="Natvig D."/>
            <person name="Lalanne C."/>
            <person name="Gautier V."/>
            <person name="Ament-Velasquez S.L."/>
            <person name="Kruys A."/>
            <person name="Hutchinson M.I."/>
            <person name="Powell A.J."/>
            <person name="Barry K."/>
            <person name="Miller A.N."/>
            <person name="Grigoriev I.V."/>
            <person name="Debuchy R."/>
            <person name="Gladieux P."/>
            <person name="Thoren M.H."/>
            <person name="Johannesson H."/>
        </authorList>
    </citation>
    <scope>NUCLEOTIDE SEQUENCE</scope>
    <source>
        <strain evidence="8">CBS 532.94</strain>
    </source>
</reference>
<comment type="subcellular location">
    <subcellularLocation>
        <location evidence="5">Nucleus</location>
    </subcellularLocation>
</comment>
<name>A0AAN7CDK6_9PEZI</name>
<dbReference type="InterPro" id="IPR030456">
    <property type="entry name" value="TF_fork_head_CS_2"/>
</dbReference>
<feature type="compositionally biased region" description="Polar residues" evidence="6">
    <location>
        <begin position="7"/>
        <end position="22"/>
    </location>
</feature>
<dbReference type="InterPro" id="IPR036390">
    <property type="entry name" value="WH_DNA-bd_sf"/>
</dbReference>
<proteinExistence type="predicted"/>
<dbReference type="PANTHER" id="PTHR46078">
    <property type="entry name" value="FORKHEAD BOX PROTEIN J2 FAMILY MEMBER"/>
    <property type="match status" value="1"/>
</dbReference>
<feature type="region of interest" description="Disordered" evidence="6">
    <location>
        <begin position="319"/>
        <end position="338"/>
    </location>
</feature>
<dbReference type="PANTHER" id="PTHR46078:SF2">
    <property type="entry name" value="FORK-HEAD DOMAIN-CONTAINING PROTEIN"/>
    <property type="match status" value="1"/>
</dbReference>
<keyword evidence="4 5" id="KW-0539">Nucleus</keyword>
<evidence type="ECO:0000256" key="3">
    <source>
        <dbReference type="ARBA" id="ARBA00023163"/>
    </source>
</evidence>
<dbReference type="EMBL" id="MU860067">
    <property type="protein sequence ID" value="KAK4239287.1"/>
    <property type="molecule type" value="Genomic_DNA"/>
</dbReference>
<feature type="compositionally biased region" description="Low complexity" evidence="6">
    <location>
        <begin position="165"/>
        <end position="174"/>
    </location>
</feature>
<keyword evidence="9" id="KW-1185">Reference proteome</keyword>
<dbReference type="GO" id="GO:0000981">
    <property type="term" value="F:DNA-binding transcription factor activity, RNA polymerase II-specific"/>
    <property type="evidence" value="ECO:0007669"/>
    <property type="project" value="TreeGrafter"/>
</dbReference>
<evidence type="ECO:0000313" key="9">
    <source>
        <dbReference type="Proteomes" id="UP001303760"/>
    </source>
</evidence>
<dbReference type="InterPro" id="IPR045912">
    <property type="entry name" value="FOXJ2/3-like"/>
</dbReference>
<sequence length="613" mass="65682">MGAIYDSSPQQVTRTIASPDSTQVEQELVAGMSALRSHDSDPSSQRAYVPSQWSACLGSQTGSNDFENYALHNSPTMACVQHHENSAQSSPRCWGSPEQLGPTPWEAATEQLQSQYHGLDPQLSGVAYLPGTHKNSVPTSYPADIVPFVPTHSFDGSQNGHPRARSPAEPSPAAYQTLPKVESPFTTPTPDSGHALSPWSTATLGPSMGDGVASSPGGEPSDQAAVELTAVGRRSRKPSKPPARAATDSSNSKEEPYAKLIYRAFLSTPRRAMTLQEIYQWFRENTDKGKTEGKGWQNSIRHNLSMNMAFTKRERKLGSCKDGDAESGYGSGSQSDGKKVSEWYLEPWAAAGVQSTTKYRKHNQSRRRATSHGGFTSQARIYRSYFAHHPSSRRTGTTSGILAGRVLRSARQSFTAASSRTGVNFNAGAVQPYHFSPPQHHRQPFISHLVSPDPSSTTSSYGAMTTTAGTTTMEYGYPDPQLFPTGGAAGRASSEPGGAALDMDNNEPVTPEPASYGDEAGMLPGPRGVGYHHQLGSSESQHPLSSTYPALQMYDEMVDRYQGWGGPGPVVGVGSMGAGCMDVGMEGVFGVEQGYMNNCLDGGSHGHQRQLGL</sequence>
<dbReference type="GO" id="GO:0005634">
    <property type="term" value="C:nucleus"/>
    <property type="evidence" value="ECO:0007669"/>
    <property type="project" value="UniProtKB-SubCell"/>
</dbReference>
<gene>
    <name evidence="8" type="ORF">C8A03DRAFT_32625</name>
</gene>
<protein>
    <recommendedName>
        <fullName evidence="7">Fork-head domain-containing protein</fullName>
    </recommendedName>
</protein>
<keyword evidence="1" id="KW-0805">Transcription regulation</keyword>
<feature type="domain" description="Fork-head" evidence="7">
    <location>
        <begin position="257"/>
        <end position="369"/>
    </location>
</feature>
<evidence type="ECO:0000256" key="2">
    <source>
        <dbReference type="ARBA" id="ARBA00023125"/>
    </source>
</evidence>
<dbReference type="InterPro" id="IPR001766">
    <property type="entry name" value="Fork_head_dom"/>
</dbReference>
<dbReference type="Pfam" id="PF00250">
    <property type="entry name" value="Forkhead"/>
    <property type="match status" value="1"/>
</dbReference>
<keyword evidence="3" id="KW-0804">Transcription</keyword>
<accession>A0AAN7CDK6</accession>
<evidence type="ECO:0000259" key="7">
    <source>
        <dbReference type="PROSITE" id="PS50039"/>
    </source>
</evidence>
<comment type="caution">
    <text evidence="8">The sequence shown here is derived from an EMBL/GenBank/DDBJ whole genome shotgun (WGS) entry which is preliminary data.</text>
</comment>
<reference evidence="8" key="1">
    <citation type="journal article" date="2023" name="Mol. Phylogenet. Evol.">
        <title>Genome-scale phylogeny and comparative genomics of the fungal order Sordariales.</title>
        <authorList>
            <person name="Hensen N."/>
            <person name="Bonometti L."/>
            <person name="Westerberg I."/>
            <person name="Brannstrom I.O."/>
            <person name="Guillou S."/>
            <person name="Cros-Aarteil S."/>
            <person name="Calhoun S."/>
            <person name="Haridas S."/>
            <person name="Kuo A."/>
            <person name="Mondo S."/>
            <person name="Pangilinan J."/>
            <person name="Riley R."/>
            <person name="LaButti K."/>
            <person name="Andreopoulos B."/>
            <person name="Lipzen A."/>
            <person name="Chen C."/>
            <person name="Yan M."/>
            <person name="Daum C."/>
            <person name="Ng V."/>
            <person name="Clum A."/>
            <person name="Steindorff A."/>
            <person name="Ohm R.A."/>
            <person name="Martin F."/>
            <person name="Silar P."/>
            <person name="Natvig D.O."/>
            <person name="Lalanne C."/>
            <person name="Gautier V."/>
            <person name="Ament-Velasquez S.L."/>
            <person name="Kruys A."/>
            <person name="Hutchinson M.I."/>
            <person name="Powell A.J."/>
            <person name="Barry K."/>
            <person name="Miller A.N."/>
            <person name="Grigoriev I.V."/>
            <person name="Debuchy R."/>
            <person name="Gladieux P."/>
            <person name="Hiltunen Thoren M."/>
            <person name="Johannesson H."/>
        </authorList>
    </citation>
    <scope>NUCLEOTIDE SEQUENCE</scope>
    <source>
        <strain evidence="8">CBS 532.94</strain>
    </source>
</reference>
<dbReference type="GO" id="GO:0000978">
    <property type="term" value="F:RNA polymerase II cis-regulatory region sequence-specific DNA binding"/>
    <property type="evidence" value="ECO:0007669"/>
    <property type="project" value="TreeGrafter"/>
</dbReference>
<dbReference type="InterPro" id="IPR036388">
    <property type="entry name" value="WH-like_DNA-bd_sf"/>
</dbReference>
<dbReference type="PROSITE" id="PS50039">
    <property type="entry name" value="FORK_HEAD_3"/>
    <property type="match status" value="1"/>
</dbReference>
<feature type="region of interest" description="Disordered" evidence="6">
    <location>
        <begin position="150"/>
        <end position="253"/>
    </location>
</feature>
<evidence type="ECO:0000313" key="8">
    <source>
        <dbReference type="EMBL" id="KAK4239287.1"/>
    </source>
</evidence>
<dbReference type="SMART" id="SM00339">
    <property type="entry name" value="FH"/>
    <property type="match status" value="1"/>
</dbReference>
<dbReference type="Proteomes" id="UP001303760">
    <property type="component" value="Unassembled WGS sequence"/>
</dbReference>
<dbReference type="SUPFAM" id="SSF46785">
    <property type="entry name" value="Winged helix' DNA-binding domain"/>
    <property type="match status" value="1"/>
</dbReference>
<organism evidence="8 9">
    <name type="scientific">Achaetomium macrosporum</name>
    <dbReference type="NCBI Taxonomy" id="79813"/>
    <lineage>
        <taxon>Eukaryota</taxon>
        <taxon>Fungi</taxon>
        <taxon>Dikarya</taxon>
        <taxon>Ascomycota</taxon>
        <taxon>Pezizomycotina</taxon>
        <taxon>Sordariomycetes</taxon>
        <taxon>Sordariomycetidae</taxon>
        <taxon>Sordariales</taxon>
        <taxon>Chaetomiaceae</taxon>
        <taxon>Achaetomium</taxon>
    </lineage>
</organism>
<keyword evidence="2 5" id="KW-0238">DNA-binding</keyword>
<evidence type="ECO:0000256" key="6">
    <source>
        <dbReference type="SAM" id="MobiDB-lite"/>
    </source>
</evidence>